<dbReference type="PANTHER" id="PTHR34849:SF3">
    <property type="entry name" value="SSR2962 PROTEIN"/>
    <property type="match status" value="1"/>
</dbReference>
<name>A0A4P2QVE1_SORCE</name>
<evidence type="ECO:0000313" key="1">
    <source>
        <dbReference type="EMBL" id="AUX34379.1"/>
    </source>
</evidence>
<dbReference type="InterPro" id="IPR036388">
    <property type="entry name" value="WH-like_DNA-bd_sf"/>
</dbReference>
<proteinExistence type="predicted"/>
<dbReference type="SUPFAM" id="SSF46689">
    <property type="entry name" value="Homeodomain-like"/>
    <property type="match status" value="1"/>
</dbReference>
<organism evidence="1 2">
    <name type="scientific">Sorangium cellulosum</name>
    <name type="common">Polyangium cellulosum</name>
    <dbReference type="NCBI Taxonomy" id="56"/>
    <lineage>
        <taxon>Bacteria</taxon>
        <taxon>Pseudomonadati</taxon>
        <taxon>Myxococcota</taxon>
        <taxon>Polyangia</taxon>
        <taxon>Polyangiales</taxon>
        <taxon>Polyangiaceae</taxon>
        <taxon>Sorangium</taxon>
    </lineage>
</organism>
<dbReference type="Pfam" id="PF04255">
    <property type="entry name" value="DUF433"/>
    <property type="match status" value="1"/>
</dbReference>
<dbReference type="InterPro" id="IPR009057">
    <property type="entry name" value="Homeodomain-like_sf"/>
</dbReference>
<accession>A0A4P2QVE1</accession>
<gene>
    <name evidence="1" type="ORF">SOCE836_065520</name>
</gene>
<protein>
    <recommendedName>
        <fullName evidence="3">DUF433 domain-containing protein</fullName>
    </recommendedName>
</protein>
<evidence type="ECO:0000313" key="2">
    <source>
        <dbReference type="Proteomes" id="UP000295497"/>
    </source>
</evidence>
<dbReference type="Gene3D" id="1.10.10.10">
    <property type="entry name" value="Winged helix-like DNA-binding domain superfamily/Winged helix DNA-binding domain"/>
    <property type="match status" value="1"/>
</dbReference>
<dbReference type="EMBL" id="CP012672">
    <property type="protein sequence ID" value="AUX34379.1"/>
    <property type="molecule type" value="Genomic_DNA"/>
</dbReference>
<dbReference type="Proteomes" id="UP000295497">
    <property type="component" value="Chromosome"/>
</dbReference>
<reference evidence="1 2" key="1">
    <citation type="submission" date="2015-09" db="EMBL/GenBank/DDBJ databases">
        <title>Sorangium comparison.</title>
        <authorList>
            <person name="Zaburannyi N."/>
            <person name="Bunk B."/>
            <person name="Overmann J."/>
            <person name="Mueller R."/>
        </authorList>
    </citation>
    <scope>NUCLEOTIDE SEQUENCE [LARGE SCALE GENOMIC DNA]</scope>
    <source>
        <strain evidence="1 2">So ce836</strain>
    </source>
</reference>
<dbReference type="PANTHER" id="PTHR34849">
    <property type="entry name" value="SSL5025 PROTEIN"/>
    <property type="match status" value="1"/>
</dbReference>
<evidence type="ECO:0008006" key="3">
    <source>
        <dbReference type="Google" id="ProtNLM"/>
    </source>
</evidence>
<dbReference type="InterPro" id="IPR007367">
    <property type="entry name" value="DUF433"/>
</dbReference>
<sequence length="130" mass="14277">MTDQSLLERITAQAEIVDGKSVVRGTRLTVPFLLGLLVHGATVDEILEEYEGLTREDIQACLLFASRSLEQTNDPEGEADADARFWARMSPADRVLAAWALSQEMHALAHPDAPPAEPGLSRSIVRVIRN</sequence>
<dbReference type="AlphaFoldDB" id="A0A4P2QVE1"/>